<dbReference type="Gene3D" id="3.30.2310.20">
    <property type="entry name" value="RelE-like"/>
    <property type="match status" value="1"/>
</dbReference>
<proteinExistence type="predicted"/>
<dbReference type="EMBL" id="CAADEW010000026">
    <property type="protein sequence ID" value="VFJ50278.1"/>
    <property type="molecule type" value="Genomic_DNA"/>
</dbReference>
<protein>
    <submittedName>
        <fullName evidence="1">Proteic killer suppression protein</fullName>
    </submittedName>
</protein>
<accession>A0A450SD13</accession>
<dbReference type="SUPFAM" id="SSF143011">
    <property type="entry name" value="RelE-like"/>
    <property type="match status" value="1"/>
</dbReference>
<reference evidence="1" key="1">
    <citation type="submission" date="2019-02" db="EMBL/GenBank/DDBJ databases">
        <authorList>
            <person name="Gruber-Vodicka R. H."/>
            <person name="Seah K. B. B."/>
        </authorList>
    </citation>
    <scope>NUCLEOTIDE SEQUENCE</scope>
    <source>
        <strain evidence="1">BECK_BZ15</strain>
    </source>
</reference>
<gene>
    <name evidence="1" type="ORF">BECKFW1821A_GA0114235_102628</name>
</gene>
<evidence type="ECO:0000313" key="1">
    <source>
        <dbReference type="EMBL" id="VFJ50278.1"/>
    </source>
</evidence>
<sequence>MVIYFRTKKLQKICSTQKEMQKKYGTRISRKLRQRLMELQAAESLQEISHLPPPRCHALSENRAGQFSVDLIHPHRLLFIPIMDSTPVVEGKDIDRSKILEIEIIEIVDTHK</sequence>
<dbReference type="AlphaFoldDB" id="A0A450SD13"/>
<dbReference type="InterPro" id="IPR035093">
    <property type="entry name" value="RelE/ParE_toxin_dom_sf"/>
</dbReference>
<organism evidence="1">
    <name type="scientific">Candidatus Kentrum sp. FW</name>
    <dbReference type="NCBI Taxonomy" id="2126338"/>
    <lineage>
        <taxon>Bacteria</taxon>
        <taxon>Pseudomonadati</taxon>
        <taxon>Pseudomonadota</taxon>
        <taxon>Gammaproteobacteria</taxon>
        <taxon>Candidatus Kentrum</taxon>
    </lineage>
</organism>
<name>A0A450SD13_9GAMM</name>